<gene>
    <name evidence="2" type="ORF">AB0A88_22995</name>
</gene>
<protein>
    <submittedName>
        <fullName evidence="2">Uncharacterized protein</fullName>
    </submittedName>
</protein>
<feature type="compositionally biased region" description="Basic and acidic residues" evidence="1">
    <location>
        <begin position="61"/>
        <end position="71"/>
    </location>
</feature>
<keyword evidence="3" id="KW-1185">Reference proteome</keyword>
<comment type="caution">
    <text evidence="2">The sequence shown here is derived from an EMBL/GenBank/DDBJ whole genome shotgun (WGS) entry which is preliminary data.</text>
</comment>
<sequence>MTPNFPPVWVDATGMYSALPSDGSVGDVMVGGEPFVLQGSEAATYCEKETASPCPGTQAAGHRDMQARGNSDRTRVEFTLFTFRTAEEAAKAMKNLADQRRKKWAEEGAPAKPLTLNTDADASDAMQDGDSIDVVMRIGAVVAYLDASGASRDDVQYAATVQIARVKSVSNGINPDR</sequence>
<feature type="region of interest" description="Disordered" evidence="1">
    <location>
        <begin position="104"/>
        <end position="123"/>
    </location>
</feature>
<name>A0ABV3CDZ1_9ACTN</name>
<dbReference type="EMBL" id="JBEZAE010000015">
    <property type="protein sequence ID" value="MEU7072994.1"/>
    <property type="molecule type" value="Genomic_DNA"/>
</dbReference>
<evidence type="ECO:0000313" key="3">
    <source>
        <dbReference type="Proteomes" id="UP001551329"/>
    </source>
</evidence>
<evidence type="ECO:0000256" key="1">
    <source>
        <dbReference type="SAM" id="MobiDB-lite"/>
    </source>
</evidence>
<proteinExistence type="predicted"/>
<organism evidence="2 3">
    <name type="scientific">Streptomyces narbonensis</name>
    <dbReference type="NCBI Taxonomy" id="67333"/>
    <lineage>
        <taxon>Bacteria</taxon>
        <taxon>Bacillati</taxon>
        <taxon>Actinomycetota</taxon>
        <taxon>Actinomycetes</taxon>
        <taxon>Kitasatosporales</taxon>
        <taxon>Streptomycetaceae</taxon>
        <taxon>Streptomyces</taxon>
    </lineage>
</organism>
<dbReference type="Proteomes" id="UP001551329">
    <property type="component" value="Unassembled WGS sequence"/>
</dbReference>
<evidence type="ECO:0000313" key="2">
    <source>
        <dbReference type="EMBL" id="MEU7072994.1"/>
    </source>
</evidence>
<reference evidence="2 3" key="1">
    <citation type="submission" date="2024-06" db="EMBL/GenBank/DDBJ databases">
        <title>The Natural Products Discovery Center: Release of the First 8490 Sequenced Strains for Exploring Actinobacteria Biosynthetic Diversity.</title>
        <authorList>
            <person name="Kalkreuter E."/>
            <person name="Kautsar S.A."/>
            <person name="Yang D."/>
            <person name="Bader C.D."/>
            <person name="Teijaro C.N."/>
            <person name="Fluegel L."/>
            <person name="Davis C.M."/>
            <person name="Simpson J.R."/>
            <person name="Lauterbach L."/>
            <person name="Steele A.D."/>
            <person name="Gui C."/>
            <person name="Meng S."/>
            <person name="Li G."/>
            <person name="Viehrig K."/>
            <person name="Ye F."/>
            <person name="Su P."/>
            <person name="Kiefer A.F."/>
            <person name="Nichols A."/>
            <person name="Cepeda A.J."/>
            <person name="Yan W."/>
            <person name="Fan B."/>
            <person name="Jiang Y."/>
            <person name="Adhikari A."/>
            <person name="Zheng C.-J."/>
            <person name="Schuster L."/>
            <person name="Cowan T.M."/>
            <person name="Smanski M.J."/>
            <person name="Chevrette M.G."/>
            <person name="De Carvalho L.P.S."/>
            <person name="Shen B."/>
        </authorList>
    </citation>
    <scope>NUCLEOTIDE SEQUENCE [LARGE SCALE GENOMIC DNA]</scope>
    <source>
        <strain evidence="2 3">NPDC045974</strain>
    </source>
</reference>
<feature type="region of interest" description="Disordered" evidence="1">
    <location>
        <begin position="52"/>
        <end position="71"/>
    </location>
</feature>
<accession>A0ABV3CDZ1</accession>
<dbReference type="RefSeq" id="WP_358476303.1">
    <property type="nucleotide sequence ID" value="NZ_JBEZAE010000015.1"/>
</dbReference>